<dbReference type="InterPro" id="IPR029058">
    <property type="entry name" value="AB_hydrolase_fold"/>
</dbReference>
<dbReference type="Proteomes" id="UP000235786">
    <property type="component" value="Unassembled WGS sequence"/>
</dbReference>
<organism evidence="2 3">
    <name type="scientific">Hyaloscypha variabilis (strain UAMH 11265 / GT02V1 / F)</name>
    <name type="common">Meliniomyces variabilis</name>
    <dbReference type="NCBI Taxonomy" id="1149755"/>
    <lineage>
        <taxon>Eukaryota</taxon>
        <taxon>Fungi</taxon>
        <taxon>Dikarya</taxon>
        <taxon>Ascomycota</taxon>
        <taxon>Pezizomycotina</taxon>
        <taxon>Leotiomycetes</taxon>
        <taxon>Helotiales</taxon>
        <taxon>Hyaloscyphaceae</taxon>
        <taxon>Hyaloscypha</taxon>
        <taxon>Hyaloscypha variabilis</taxon>
    </lineage>
</organism>
<dbReference type="SUPFAM" id="SSF53474">
    <property type="entry name" value="alpha/beta-Hydrolases"/>
    <property type="match status" value="1"/>
</dbReference>
<evidence type="ECO:0000313" key="2">
    <source>
        <dbReference type="EMBL" id="PMD45871.1"/>
    </source>
</evidence>
<dbReference type="Pfam" id="PF12697">
    <property type="entry name" value="Abhydrolase_6"/>
    <property type="match status" value="1"/>
</dbReference>
<dbReference type="Gene3D" id="3.40.50.1820">
    <property type="entry name" value="alpha/beta hydrolase"/>
    <property type="match status" value="1"/>
</dbReference>
<dbReference type="OrthoDB" id="2152248at2759"/>
<accession>A0A2J6S533</accession>
<dbReference type="STRING" id="1149755.A0A2J6S533"/>
<dbReference type="EMBL" id="KZ613940">
    <property type="protein sequence ID" value="PMD45871.1"/>
    <property type="molecule type" value="Genomic_DNA"/>
</dbReference>
<name>A0A2J6S533_HYAVF</name>
<proteinExistence type="predicted"/>
<reference evidence="2 3" key="1">
    <citation type="submission" date="2016-04" db="EMBL/GenBank/DDBJ databases">
        <title>A degradative enzymes factory behind the ericoid mycorrhizal symbiosis.</title>
        <authorList>
            <consortium name="DOE Joint Genome Institute"/>
            <person name="Martino E."/>
            <person name="Morin E."/>
            <person name="Grelet G."/>
            <person name="Kuo A."/>
            <person name="Kohler A."/>
            <person name="Daghino S."/>
            <person name="Barry K."/>
            <person name="Choi C."/>
            <person name="Cichocki N."/>
            <person name="Clum A."/>
            <person name="Copeland A."/>
            <person name="Hainaut M."/>
            <person name="Haridas S."/>
            <person name="Labutti K."/>
            <person name="Lindquist E."/>
            <person name="Lipzen A."/>
            <person name="Khouja H.-R."/>
            <person name="Murat C."/>
            <person name="Ohm R."/>
            <person name="Olson A."/>
            <person name="Spatafora J."/>
            <person name="Veneault-Fourrey C."/>
            <person name="Henrissat B."/>
            <person name="Grigoriev I."/>
            <person name="Martin F."/>
            <person name="Perotto S."/>
        </authorList>
    </citation>
    <scope>NUCLEOTIDE SEQUENCE [LARGE SCALE GENOMIC DNA]</scope>
    <source>
        <strain evidence="2 3">F</strain>
    </source>
</reference>
<feature type="domain" description="AB hydrolase-1" evidence="1">
    <location>
        <begin position="82"/>
        <end position="294"/>
    </location>
</feature>
<dbReference type="PANTHER" id="PTHR47381">
    <property type="entry name" value="ALPHA/BETA-HYDROLASES SUPERFAMILY PROTEIN"/>
    <property type="match status" value="1"/>
</dbReference>
<keyword evidence="3" id="KW-1185">Reference proteome</keyword>
<protein>
    <recommendedName>
        <fullName evidence="1">AB hydrolase-1 domain-containing protein</fullName>
    </recommendedName>
</protein>
<dbReference type="AlphaFoldDB" id="A0A2J6S533"/>
<dbReference type="InterPro" id="IPR000073">
    <property type="entry name" value="AB_hydrolase_1"/>
</dbReference>
<gene>
    <name evidence="2" type="ORF">L207DRAFT_617751</name>
</gene>
<sequence length="334" mass="37403">MEPRFSLPATTPLSSKRELVIGGVKIYIYGIDELKRASGVEIGVLHLAHMRTRTYLITEAIAHEVLHQYRTDGRKKKRELIAVTMDMRNHGEREVSKNANLTWRDGNENHAMDILSTISASAQDFKLILDYLPTYFPQFTNFHNIMLGISLGGHTAYRLASLLSPHQIQGFAIVVGCPTIGSLLLSRLGLDASALGTTVSELGSVSYERLEGVMTKEQKRRWPKALAQIVQNGDRTVFESFPVDIPLLVCNGKQDPLVPTYFTEKWLGKRQEKVLVKGEETNVEFFVQENTGHSCTKEMVTMIADWIGNMFELKAMETPALNVTAQVGLPESRL</sequence>
<dbReference type="PANTHER" id="PTHR47381:SF3">
    <property type="entry name" value="ALPHA_BETA-HYDROLASES SUPERFAMILY PROTEIN"/>
    <property type="match status" value="1"/>
</dbReference>
<evidence type="ECO:0000313" key="3">
    <source>
        <dbReference type="Proteomes" id="UP000235786"/>
    </source>
</evidence>
<evidence type="ECO:0000259" key="1">
    <source>
        <dbReference type="Pfam" id="PF12697"/>
    </source>
</evidence>